<keyword evidence="7 8" id="KW-0472">Membrane</keyword>
<organism evidence="9 10">
    <name type="scientific">Halonatronomonas betaini</name>
    <dbReference type="NCBI Taxonomy" id="2778430"/>
    <lineage>
        <taxon>Bacteria</taxon>
        <taxon>Bacillati</taxon>
        <taxon>Bacillota</taxon>
        <taxon>Clostridia</taxon>
        <taxon>Halanaerobiales</taxon>
        <taxon>Halarsenatibacteraceae</taxon>
        <taxon>Halonatronomonas</taxon>
    </lineage>
</organism>
<keyword evidence="5 8" id="KW-0812">Transmembrane</keyword>
<evidence type="ECO:0000313" key="10">
    <source>
        <dbReference type="Proteomes" id="UP000621436"/>
    </source>
</evidence>
<keyword evidence="3" id="KW-0813">Transport</keyword>
<evidence type="ECO:0000256" key="3">
    <source>
        <dbReference type="ARBA" id="ARBA00022448"/>
    </source>
</evidence>
<dbReference type="EMBL" id="JADPIE010000002">
    <property type="protein sequence ID" value="MBF8436322.1"/>
    <property type="molecule type" value="Genomic_DNA"/>
</dbReference>
<evidence type="ECO:0000256" key="4">
    <source>
        <dbReference type="ARBA" id="ARBA00022475"/>
    </source>
</evidence>
<evidence type="ECO:0000256" key="2">
    <source>
        <dbReference type="ARBA" id="ARBA00009261"/>
    </source>
</evidence>
<evidence type="ECO:0000256" key="7">
    <source>
        <dbReference type="ARBA" id="ARBA00023136"/>
    </source>
</evidence>
<dbReference type="PANTHER" id="PTHR30330">
    <property type="entry name" value="AGSS FAMILY TRANSPORTER, SODIUM-ALANINE"/>
    <property type="match status" value="1"/>
</dbReference>
<evidence type="ECO:0000256" key="8">
    <source>
        <dbReference type="SAM" id="Phobius"/>
    </source>
</evidence>
<keyword evidence="6 8" id="KW-1133">Transmembrane helix</keyword>
<gene>
    <name evidence="9" type="ORF">I0Q91_04455</name>
</gene>
<dbReference type="GO" id="GO:0005283">
    <property type="term" value="F:amino acid:sodium symporter activity"/>
    <property type="evidence" value="ECO:0007669"/>
    <property type="project" value="InterPro"/>
</dbReference>
<comment type="caution">
    <text evidence="9">The sequence shown here is derived from an EMBL/GenBank/DDBJ whole genome shotgun (WGS) entry which is preliminary data.</text>
</comment>
<evidence type="ECO:0000256" key="1">
    <source>
        <dbReference type="ARBA" id="ARBA00004651"/>
    </source>
</evidence>
<comment type="similarity">
    <text evidence="2">Belongs to the alanine or glycine:cation symporter (AGCS) (TC 2.A.25) family.</text>
</comment>
<dbReference type="Pfam" id="PF01235">
    <property type="entry name" value="Na_Ala_symp"/>
    <property type="match status" value="1"/>
</dbReference>
<dbReference type="RefSeq" id="WP_345790954.1">
    <property type="nucleotide sequence ID" value="NZ_JADPIE010000002.1"/>
</dbReference>
<proteinExistence type="inferred from homology"/>
<keyword evidence="4" id="KW-1003">Cell membrane</keyword>
<sequence>MGVSIKQTFRYGIARGLFSNEAGMGSTPQAHAVAKVKHPAQQGLVGIFGVIFDTFIVCTMTAMVIVTTGVFEATDARGAALTQAGFVESFGNAGENFIAIALFFFAFTTIISWYYFGESNIKYLFGKSGLTPYRIGVLLFVIVGATLEVPIVWEMADTFNGIMVIPNLIALIGMVSLVVDIYDDYEDNFLKNQSAKYENKNYKQAK</sequence>
<dbReference type="PANTHER" id="PTHR30330:SF14">
    <property type="entry name" value="SODIUM_AMINO ACID (ALANINE) SYMPORTER"/>
    <property type="match status" value="1"/>
</dbReference>
<protein>
    <submittedName>
        <fullName evidence="9">Alanine:cation symporter family protein</fullName>
    </submittedName>
</protein>
<feature type="transmembrane region" description="Helical" evidence="8">
    <location>
        <begin position="97"/>
        <end position="116"/>
    </location>
</feature>
<feature type="transmembrane region" description="Helical" evidence="8">
    <location>
        <begin position="137"/>
        <end position="156"/>
    </location>
</feature>
<evidence type="ECO:0000256" key="6">
    <source>
        <dbReference type="ARBA" id="ARBA00022989"/>
    </source>
</evidence>
<evidence type="ECO:0000313" key="9">
    <source>
        <dbReference type="EMBL" id="MBF8436322.1"/>
    </source>
</evidence>
<accession>A0A931APX6</accession>
<comment type="subcellular location">
    <subcellularLocation>
        <location evidence="1">Cell membrane</location>
        <topology evidence="1">Multi-pass membrane protein</topology>
    </subcellularLocation>
</comment>
<dbReference type="InterPro" id="IPR001463">
    <property type="entry name" value="Na/Ala_symport"/>
</dbReference>
<dbReference type="AlphaFoldDB" id="A0A931APX6"/>
<feature type="transmembrane region" description="Helical" evidence="8">
    <location>
        <begin position="44"/>
        <end position="66"/>
    </location>
</feature>
<dbReference type="PRINTS" id="PR00175">
    <property type="entry name" value="NAALASMPORT"/>
</dbReference>
<evidence type="ECO:0000256" key="5">
    <source>
        <dbReference type="ARBA" id="ARBA00022692"/>
    </source>
</evidence>
<feature type="transmembrane region" description="Helical" evidence="8">
    <location>
        <begin position="162"/>
        <end position="182"/>
    </location>
</feature>
<dbReference type="Proteomes" id="UP000621436">
    <property type="component" value="Unassembled WGS sequence"/>
</dbReference>
<dbReference type="GO" id="GO:0005886">
    <property type="term" value="C:plasma membrane"/>
    <property type="evidence" value="ECO:0007669"/>
    <property type="project" value="UniProtKB-SubCell"/>
</dbReference>
<name>A0A931APX6_9FIRM</name>
<dbReference type="Gene3D" id="1.20.1740.10">
    <property type="entry name" value="Amino acid/polyamine transporter I"/>
    <property type="match status" value="1"/>
</dbReference>
<reference evidence="9" key="1">
    <citation type="submission" date="2020-11" db="EMBL/GenBank/DDBJ databases">
        <title>Halonatronomonas betainensis gen. nov., sp. nov. a novel haloalkaliphilic representative of the family Halanaerobiacae capable of betaine degradation.</title>
        <authorList>
            <person name="Boltyanskaya Y."/>
            <person name="Kevbrin V."/>
            <person name="Detkova E."/>
            <person name="Grouzdev D.S."/>
            <person name="Koziaeva V."/>
            <person name="Zhilina T."/>
        </authorList>
    </citation>
    <scope>NUCLEOTIDE SEQUENCE</scope>
    <source>
        <strain evidence="9">Z-7014</strain>
    </source>
</reference>
<keyword evidence="10" id="KW-1185">Reference proteome</keyword>